<sequence length="384" mass="43511">MVTANMTYDTLCFIEKNEWPKSLSRAIADEVEKNSSNYVSHETHTFTIQGNVWTASELQLNKARSISLKAHSMDRAKIAEGVLRFGQFPNLKDGRGRIVFLFIQLHQLLVVPKKWVECWGYRASVGVRCLQVGDIKIPLGVGLSHEEPEEWYDAIDSQEEIKIYGVSKVGKVQDVVLIDQFPKDTMIVQNVSEHVLEEVSKIDNCLGHQTCILCQRDNVVMITTIYSSSPANSSKLSISQNTQKIDDNEADEKPDDFALVASNGFWKLKSTCGFSFDREVSFPLSKSFHVFDEEKFANNYESSSGNYYIRALQDQPLLASPKLYFGRILKFSIDAPHTHSSFQNLVVQIAKQTIHLTPQALKQKRTDPLLFINYPVKSTYTSAR</sequence>
<dbReference type="VEuPathDB" id="FungiDB:C7M61_002116"/>
<reference evidence="1 2" key="1">
    <citation type="submission" date="2018-03" db="EMBL/GenBank/DDBJ databases">
        <title>Candida pseudohaemulonii genome assembly and annotation.</title>
        <authorList>
            <person name="Munoz J.F."/>
            <person name="Gade L.G."/>
            <person name="Chow N.A."/>
            <person name="Litvintseva A.P."/>
            <person name="Loparev V.N."/>
            <person name="Cuomo C.A."/>
        </authorList>
    </citation>
    <scope>NUCLEOTIDE SEQUENCE [LARGE SCALE GENOMIC DNA]</scope>
    <source>
        <strain evidence="1 2">B12108</strain>
    </source>
</reference>
<organism evidence="1 2">
    <name type="scientific">Candidozyma pseudohaemuli</name>
    <dbReference type="NCBI Taxonomy" id="418784"/>
    <lineage>
        <taxon>Eukaryota</taxon>
        <taxon>Fungi</taxon>
        <taxon>Dikarya</taxon>
        <taxon>Ascomycota</taxon>
        <taxon>Saccharomycotina</taxon>
        <taxon>Pichiomycetes</taxon>
        <taxon>Metschnikowiaceae</taxon>
        <taxon>Candidozyma</taxon>
    </lineage>
</organism>
<comment type="caution">
    <text evidence="1">The sequence shown here is derived from an EMBL/GenBank/DDBJ whole genome shotgun (WGS) entry which is preliminary data.</text>
</comment>
<keyword evidence="2" id="KW-1185">Reference proteome</keyword>
<evidence type="ECO:0000313" key="2">
    <source>
        <dbReference type="Proteomes" id="UP000241107"/>
    </source>
</evidence>
<protein>
    <submittedName>
        <fullName evidence="1">Uncharacterized protein</fullName>
    </submittedName>
</protein>
<gene>
    <name evidence="1" type="ORF">C7M61_002116</name>
</gene>
<proteinExistence type="predicted"/>
<name>A0A2P7YU65_9ASCO</name>
<dbReference type="AlphaFoldDB" id="A0A2P7YU65"/>
<evidence type="ECO:0000313" key="1">
    <source>
        <dbReference type="EMBL" id="PSK39501.1"/>
    </source>
</evidence>
<dbReference type="Proteomes" id="UP000241107">
    <property type="component" value="Unassembled WGS sequence"/>
</dbReference>
<dbReference type="GeneID" id="36565505"/>
<accession>A0A2P7YU65</accession>
<dbReference type="OrthoDB" id="10330676at2759"/>
<dbReference type="EMBL" id="PYFQ01000003">
    <property type="protein sequence ID" value="PSK39501.1"/>
    <property type="molecule type" value="Genomic_DNA"/>
</dbReference>
<dbReference type="RefSeq" id="XP_024714638.1">
    <property type="nucleotide sequence ID" value="XM_024857502.1"/>
</dbReference>